<dbReference type="PANTHER" id="PTHR31422:SF2">
    <property type="entry name" value="PROTEIN FLOURY 1-LIKE"/>
    <property type="match status" value="1"/>
</dbReference>
<proteinExistence type="predicted"/>
<name>A0AAD7P9N9_QUISA</name>
<feature type="coiled-coil region" evidence="5">
    <location>
        <begin position="121"/>
        <end position="176"/>
    </location>
</feature>
<dbReference type="PROSITE" id="PS51775">
    <property type="entry name" value="GTD_BINDING"/>
    <property type="match status" value="1"/>
</dbReference>
<comment type="caution">
    <text evidence="7">The sequence shown here is derived from an EMBL/GenBank/DDBJ whole genome shotgun (WGS) entry which is preliminary data.</text>
</comment>
<evidence type="ECO:0000256" key="1">
    <source>
        <dbReference type="ARBA" id="ARBA00004370"/>
    </source>
</evidence>
<evidence type="ECO:0000313" key="7">
    <source>
        <dbReference type="EMBL" id="KAJ7946799.1"/>
    </source>
</evidence>
<reference evidence="7" key="1">
    <citation type="journal article" date="2023" name="Science">
        <title>Elucidation of the pathway for biosynthesis of saponin adjuvants from the soapbark tree.</title>
        <authorList>
            <person name="Reed J."/>
            <person name="Orme A."/>
            <person name="El-Demerdash A."/>
            <person name="Owen C."/>
            <person name="Martin L.B.B."/>
            <person name="Misra R.C."/>
            <person name="Kikuchi S."/>
            <person name="Rejzek M."/>
            <person name="Martin A.C."/>
            <person name="Harkess A."/>
            <person name="Leebens-Mack J."/>
            <person name="Louveau T."/>
            <person name="Stephenson M.J."/>
            <person name="Osbourn A."/>
        </authorList>
    </citation>
    <scope>NUCLEOTIDE SEQUENCE</scope>
    <source>
        <strain evidence="7">S10</strain>
    </source>
</reference>
<dbReference type="Proteomes" id="UP001163823">
    <property type="component" value="Chromosome 13"/>
</dbReference>
<keyword evidence="2" id="KW-0812">Transmembrane</keyword>
<evidence type="ECO:0000256" key="5">
    <source>
        <dbReference type="SAM" id="Coils"/>
    </source>
</evidence>
<organism evidence="7 8">
    <name type="scientific">Quillaja saponaria</name>
    <name type="common">Soap bark tree</name>
    <dbReference type="NCBI Taxonomy" id="32244"/>
    <lineage>
        <taxon>Eukaryota</taxon>
        <taxon>Viridiplantae</taxon>
        <taxon>Streptophyta</taxon>
        <taxon>Embryophyta</taxon>
        <taxon>Tracheophyta</taxon>
        <taxon>Spermatophyta</taxon>
        <taxon>Magnoliopsida</taxon>
        <taxon>eudicotyledons</taxon>
        <taxon>Gunneridae</taxon>
        <taxon>Pentapetalae</taxon>
        <taxon>rosids</taxon>
        <taxon>fabids</taxon>
        <taxon>Fabales</taxon>
        <taxon>Quillajaceae</taxon>
        <taxon>Quillaja</taxon>
    </lineage>
</organism>
<dbReference type="Pfam" id="PF04576">
    <property type="entry name" value="Zein-binding"/>
    <property type="match status" value="1"/>
</dbReference>
<evidence type="ECO:0000256" key="2">
    <source>
        <dbReference type="ARBA" id="ARBA00022692"/>
    </source>
</evidence>
<evidence type="ECO:0000256" key="3">
    <source>
        <dbReference type="ARBA" id="ARBA00022989"/>
    </source>
</evidence>
<feature type="domain" description="GTD-binding" evidence="6">
    <location>
        <begin position="115"/>
        <end position="183"/>
    </location>
</feature>
<dbReference type="PANTHER" id="PTHR31422">
    <property type="entry name" value="BNAANNG28530D PROTEIN"/>
    <property type="match status" value="1"/>
</dbReference>
<keyword evidence="8" id="KW-1185">Reference proteome</keyword>
<dbReference type="EMBL" id="JARAOO010000013">
    <property type="protein sequence ID" value="KAJ7946799.1"/>
    <property type="molecule type" value="Genomic_DNA"/>
</dbReference>
<gene>
    <name evidence="7" type="ORF">O6P43_031681</name>
</gene>
<comment type="subcellular location">
    <subcellularLocation>
        <location evidence="1">Membrane</location>
    </subcellularLocation>
</comment>
<dbReference type="KEGG" id="qsa:O6P43_031681"/>
<dbReference type="AlphaFoldDB" id="A0AAD7P9N9"/>
<keyword evidence="4" id="KW-0472">Membrane</keyword>
<dbReference type="GO" id="GO:0016020">
    <property type="term" value="C:membrane"/>
    <property type="evidence" value="ECO:0007669"/>
    <property type="project" value="UniProtKB-SubCell"/>
</dbReference>
<sequence length="183" mass="21126">MGFFCFWLFFIFGFCMKILQFSFYTKSLMHFLCEFKVKPRIGFRLRNGVGDVCDSKICLCKFNSLKFLENPRLSNKNNLITGKEDVNCISELQAKNSLEENDNDGRELHNEDEEFDVMALRKLVKIEMQRANAAYAELEKERMASASAAEEAMAMILRLQSEKSSVEIQANQYQSNGRAEARI</sequence>
<accession>A0AAD7P9N9</accession>
<evidence type="ECO:0000259" key="6">
    <source>
        <dbReference type="PROSITE" id="PS51775"/>
    </source>
</evidence>
<evidence type="ECO:0000313" key="8">
    <source>
        <dbReference type="Proteomes" id="UP001163823"/>
    </source>
</evidence>
<keyword evidence="3" id="KW-1133">Transmembrane helix</keyword>
<keyword evidence="5" id="KW-0175">Coiled coil</keyword>
<dbReference type="InterPro" id="IPR007656">
    <property type="entry name" value="GTD-bd"/>
</dbReference>
<dbReference type="GO" id="GO:0080115">
    <property type="term" value="F:myosin XI tail binding"/>
    <property type="evidence" value="ECO:0007669"/>
    <property type="project" value="UniProtKB-ARBA"/>
</dbReference>
<evidence type="ECO:0000256" key="4">
    <source>
        <dbReference type="ARBA" id="ARBA00023136"/>
    </source>
</evidence>
<protein>
    <submittedName>
        <fullName evidence="7">Myosin-binding protein 3-like</fullName>
    </submittedName>
</protein>